<evidence type="ECO:0000256" key="3">
    <source>
        <dbReference type="ARBA" id="ARBA00022691"/>
    </source>
</evidence>
<dbReference type="RefSeq" id="WP_154791284.1">
    <property type="nucleotide sequence ID" value="NZ_WMBB01000017.1"/>
</dbReference>
<reference evidence="5 6" key="1">
    <citation type="submission" date="2019-11" db="EMBL/GenBank/DDBJ databases">
        <title>Nocardia sp. nov. CT2-14 isolated from soil.</title>
        <authorList>
            <person name="Kanchanasin P."/>
            <person name="Tanasupawat S."/>
            <person name="Yuki M."/>
            <person name="Kudo T."/>
        </authorList>
    </citation>
    <scope>NUCLEOTIDE SEQUENCE [LARGE SCALE GENOMIC DNA]</scope>
    <source>
        <strain evidence="5 6">CT2-14</strain>
    </source>
</reference>
<keyword evidence="2 5" id="KW-0808">Transferase</keyword>
<evidence type="ECO:0000256" key="1">
    <source>
        <dbReference type="ARBA" id="ARBA00022603"/>
    </source>
</evidence>
<proteinExistence type="predicted"/>
<evidence type="ECO:0000313" key="6">
    <source>
        <dbReference type="Proteomes" id="UP000432464"/>
    </source>
</evidence>
<dbReference type="Proteomes" id="UP000432464">
    <property type="component" value="Unassembled WGS sequence"/>
</dbReference>
<sequence>MTRPAEFWNTVYDEDTAPWVIGEPQPAIVALERAGEIRGRVLEPGCGAGEHTILLTRLGYDVLGIDFSPSAIEYARANATAQGVPAVRFQVADALTLGDHTDFAGDPPGSAPAFDTVVDSALFHVFGTEPEARAAYVRSLHAVCKPGGTVHVLALSDAEPGFGPRISDTVIRESFDIGWELERLEPTRYRGRVTESVADQAAGLEVSPTGLVDVAAWMARIRRL</sequence>
<keyword evidence="3" id="KW-0949">S-adenosyl-L-methionine</keyword>
<keyword evidence="6" id="KW-1185">Reference proteome</keyword>
<dbReference type="Pfam" id="PF13649">
    <property type="entry name" value="Methyltransf_25"/>
    <property type="match status" value="1"/>
</dbReference>
<gene>
    <name evidence="5" type="ORF">GLP40_29445</name>
</gene>
<protein>
    <submittedName>
        <fullName evidence="5">Methyltransferase domain-containing protein</fullName>
    </submittedName>
</protein>
<dbReference type="GO" id="GO:0032259">
    <property type="term" value="P:methylation"/>
    <property type="evidence" value="ECO:0007669"/>
    <property type="project" value="UniProtKB-KW"/>
</dbReference>
<evidence type="ECO:0000313" key="5">
    <source>
        <dbReference type="EMBL" id="MTE16858.1"/>
    </source>
</evidence>
<dbReference type="PANTHER" id="PTHR43464:SF19">
    <property type="entry name" value="UBIQUINONE BIOSYNTHESIS O-METHYLTRANSFERASE, MITOCHONDRIAL"/>
    <property type="match status" value="1"/>
</dbReference>
<name>A0A6I3L6A1_9NOCA</name>
<dbReference type="AlphaFoldDB" id="A0A6I3L6A1"/>
<dbReference type="InterPro" id="IPR029063">
    <property type="entry name" value="SAM-dependent_MTases_sf"/>
</dbReference>
<dbReference type="EMBL" id="WMBB01000017">
    <property type="protein sequence ID" value="MTE16858.1"/>
    <property type="molecule type" value="Genomic_DNA"/>
</dbReference>
<dbReference type="InterPro" id="IPR041698">
    <property type="entry name" value="Methyltransf_25"/>
</dbReference>
<dbReference type="SUPFAM" id="SSF53335">
    <property type="entry name" value="S-adenosyl-L-methionine-dependent methyltransferases"/>
    <property type="match status" value="1"/>
</dbReference>
<dbReference type="CDD" id="cd02440">
    <property type="entry name" value="AdoMet_MTases"/>
    <property type="match status" value="1"/>
</dbReference>
<dbReference type="PANTHER" id="PTHR43464">
    <property type="entry name" value="METHYLTRANSFERASE"/>
    <property type="match status" value="1"/>
</dbReference>
<evidence type="ECO:0000259" key="4">
    <source>
        <dbReference type="Pfam" id="PF13649"/>
    </source>
</evidence>
<keyword evidence="1 5" id="KW-0489">Methyltransferase</keyword>
<comment type="caution">
    <text evidence="5">The sequence shown here is derived from an EMBL/GenBank/DDBJ whole genome shotgun (WGS) entry which is preliminary data.</text>
</comment>
<feature type="domain" description="Methyltransferase" evidence="4">
    <location>
        <begin position="41"/>
        <end position="148"/>
    </location>
</feature>
<organism evidence="5 6">
    <name type="scientific">Nocardia aurantiaca</name>
    <dbReference type="NCBI Taxonomy" id="2675850"/>
    <lineage>
        <taxon>Bacteria</taxon>
        <taxon>Bacillati</taxon>
        <taxon>Actinomycetota</taxon>
        <taxon>Actinomycetes</taxon>
        <taxon>Mycobacteriales</taxon>
        <taxon>Nocardiaceae</taxon>
        <taxon>Nocardia</taxon>
    </lineage>
</organism>
<evidence type="ECO:0000256" key="2">
    <source>
        <dbReference type="ARBA" id="ARBA00022679"/>
    </source>
</evidence>
<dbReference type="GO" id="GO:0008168">
    <property type="term" value="F:methyltransferase activity"/>
    <property type="evidence" value="ECO:0007669"/>
    <property type="project" value="UniProtKB-KW"/>
</dbReference>
<accession>A0A6I3L6A1</accession>
<dbReference type="Gene3D" id="3.40.50.150">
    <property type="entry name" value="Vaccinia Virus protein VP39"/>
    <property type="match status" value="1"/>
</dbReference>